<name>A0A8J5V2I7_ZIZPA</name>
<proteinExistence type="predicted"/>
<dbReference type="Proteomes" id="UP000729402">
    <property type="component" value="Unassembled WGS sequence"/>
</dbReference>
<evidence type="ECO:0000313" key="3">
    <source>
        <dbReference type="Proteomes" id="UP000729402"/>
    </source>
</evidence>
<feature type="transmembrane region" description="Helical" evidence="1">
    <location>
        <begin position="21"/>
        <end position="43"/>
    </location>
</feature>
<evidence type="ECO:0000256" key="1">
    <source>
        <dbReference type="SAM" id="Phobius"/>
    </source>
</evidence>
<gene>
    <name evidence="2" type="ORF">GUJ93_ZPchr0458g22554</name>
</gene>
<keyword evidence="3" id="KW-1185">Reference proteome</keyword>
<sequence>MVKRMNTGCTRARLEVRKDGLCNMYGVHTMLFNGFSFFILACARRSKSSHASLLMSSCAVVIIAMAKEEELKRVDLKVNVSCCEGCMMKAISVKGVAVQFVSSNVPG</sequence>
<accession>A0A8J5V2I7</accession>
<reference evidence="2" key="1">
    <citation type="journal article" date="2021" name="bioRxiv">
        <title>Whole Genome Assembly and Annotation of Northern Wild Rice, Zizania palustris L., Supports a Whole Genome Duplication in the Zizania Genus.</title>
        <authorList>
            <person name="Haas M."/>
            <person name="Kono T."/>
            <person name="Macchietto M."/>
            <person name="Millas R."/>
            <person name="McGilp L."/>
            <person name="Shao M."/>
            <person name="Duquette J."/>
            <person name="Hirsch C.N."/>
            <person name="Kimball J."/>
        </authorList>
    </citation>
    <scope>NUCLEOTIDE SEQUENCE</scope>
    <source>
        <tissue evidence="2">Fresh leaf tissue</tissue>
    </source>
</reference>
<reference evidence="2" key="2">
    <citation type="submission" date="2021-02" db="EMBL/GenBank/DDBJ databases">
        <authorList>
            <person name="Kimball J.A."/>
            <person name="Haas M.W."/>
            <person name="Macchietto M."/>
            <person name="Kono T."/>
            <person name="Duquette J."/>
            <person name="Shao M."/>
        </authorList>
    </citation>
    <scope>NUCLEOTIDE SEQUENCE</scope>
    <source>
        <tissue evidence="2">Fresh leaf tissue</tissue>
    </source>
</reference>
<organism evidence="2 3">
    <name type="scientific">Zizania palustris</name>
    <name type="common">Northern wild rice</name>
    <dbReference type="NCBI Taxonomy" id="103762"/>
    <lineage>
        <taxon>Eukaryota</taxon>
        <taxon>Viridiplantae</taxon>
        <taxon>Streptophyta</taxon>
        <taxon>Embryophyta</taxon>
        <taxon>Tracheophyta</taxon>
        <taxon>Spermatophyta</taxon>
        <taxon>Magnoliopsida</taxon>
        <taxon>Liliopsida</taxon>
        <taxon>Poales</taxon>
        <taxon>Poaceae</taxon>
        <taxon>BOP clade</taxon>
        <taxon>Oryzoideae</taxon>
        <taxon>Oryzeae</taxon>
        <taxon>Zizaniinae</taxon>
        <taxon>Zizania</taxon>
    </lineage>
</organism>
<dbReference type="OrthoDB" id="689350at2759"/>
<dbReference type="AlphaFoldDB" id="A0A8J5V2I7"/>
<dbReference type="EMBL" id="JAAALK010000953">
    <property type="protein sequence ID" value="KAG8043486.1"/>
    <property type="molecule type" value="Genomic_DNA"/>
</dbReference>
<protein>
    <recommendedName>
        <fullName evidence="4">HMA domain-containing protein</fullName>
    </recommendedName>
</protein>
<evidence type="ECO:0000313" key="2">
    <source>
        <dbReference type="EMBL" id="KAG8043486.1"/>
    </source>
</evidence>
<keyword evidence="1" id="KW-0812">Transmembrane</keyword>
<keyword evidence="1" id="KW-0472">Membrane</keyword>
<evidence type="ECO:0008006" key="4">
    <source>
        <dbReference type="Google" id="ProtNLM"/>
    </source>
</evidence>
<comment type="caution">
    <text evidence="2">The sequence shown here is derived from an EMBL/GenBank/DDBJ whole genome shotgun (WGS) entry which is preliminary data.</text>
</comment>
<keyword evidence="1" id="KW-1133">Transmembrane helix</keyword>